<dbReference type="InterPro" id="IPR016169">
    <property type="entry name" value="FAD-bd_PCMH_sub2"/>
</dbReference>
<dbReference type="RefSeq" id="WP_035248292.1">
    <property type="nucleotide sequence ID" value="NZ_ARXU01000008.1"/>
</dbReference>
<dbReference type="Gene3D" id="1.10.45.10">
    <property type="entry name" value="Vanillyl-alcohol Oxidase, Chain A, domain 4"/>
    <property type="match status" value="1"/>
</dbReference>
<keyword evidence="2" id="KW-0285">Flavoprotein</keyword>
<dbReference type="InterPro" id="IPR010031">
    <property type="entry name" value="FAD_lactone_oxidase-like"/>
</dbReference>
<dbReference type="PROSITE" id="PS51387">
    <property type="entry name" value="FAD_PCMH"/>
    <property type="match status" value="1"/>
</dbReference>
<reference evidence="5 6" key="1">
    <citation type="submission" date="2012-09" db="EMBL/GenBank/DDBJ databases">
        <title>Genome Sequence of alkane-degrading Bacterium Alcanivorax jadensis T9.</title>
        <authorList>
            <person name="Lai Q."/>
            <person name="Shao Z."/>
        </authorList>
    </citation>
    <scope>NUCLEOTIDE SEQUENCE [LARGE SCALE GENOMIC DNA]</scope>
    <source>
        <strain evidence="5 6">T9</strain>
    </source>
</reference>
<dbReference type="Gene3D" id="3.30.43.10">
    <property type="entry name" value="Uridine Diphospho-n-acetylenolpyruvylglucosamine Reductase, domain 2"/>
    <property type="match status" value="1"/>
</dbReference>
<dbReference type="InterPro" id="IPR006311">
    <property type="entry name" value="TAT_signal"/>
</dbReference>
<keyword evidence="2" id="KW-0274">FAD</keyword>
<dbReference type="Gene3D" id="3.30.70.2520">
    <property type="match status" value="1"/>
</dbReference>
<dbReference type="Pfam" id="PF04030">
    <property type="entry name" value="ALO"/>
    <property type="match status" value="1"/>
</dbReference>
<dbReference type="SUPFAM" id="SSF56176">
    <property type="entry name" value="FAD-binding/transporter-associated domain-like"/>
    <property type="match status" value="1"/>
</dbReference>
<evidence type="ECO:0000256" key="1">
    <source>
        <dbReference type="ARBA" id="ARBA00022729"/>
    </source>
</evidence>
<comment type="caution">
    <text evidence="5">The sequence shown here is derived from an EMBL/GenBank/DDBJ whole genome shotgun (WGS) entry which is preliminary data.</text>
</comment>
<keyword evidence="3" id="KW-0560">Oxidoreductase</keyword>
<evidence type="ECO:0000259" key="4">
    <source>
        <dbReference type="PROSITE" id="PS51387"/>
    </source>
</evidence>
<evidence type="ECO:0000313" key="6">
    <source>
        <dbReference type="Proteomes" id="UP000029443"/>
    </source>
</evidence>
<accession>A0ABR4WBV7</accession>
<dbReference type="PROSITE" id="PS51318">
    <property type="entry name" value="TAT"/>
    <property type="match status" value="1"/>
</dbReference>
<dbReference type="InterPro" id="IPR006094">
    <property type="entry name" value="Oxid_FAD_bind_N"/>
</dbReference>
<dbReference type="PIRSF" id="PIRSF000136">
    <property type="entry name" value="LGO_GLO"/>
    <property type="match status" value="1"/>
</dbReference>
<keyword evidence="1" id="KW-0732">Signal</keyword>
<evidence type="ECO:0000313" key="5">
    <source>
        <dbReference type="EMBL" id="KGD60683.1"/>
    </source>
</evidence>
<dbReference type="NCBIfam" id="TIGR01409">
    <property type="entry name" value="TAT_signal_seq"/>
    <property type="match status" value="1"/>
</dbReference>
<sequence>MALLDSIDRRRFLKALASAGATGALAPQALLAETEKAPAWQNWSGNQRANPANLVFATSEAQLRQALRDSTGTIRPFGGSHSFSAVVPSDDTLVSLEALAGLRGQDGNVFTYGGGTRLAMASAQANSMGYSFNNEPDINLQSLAGAIATSTHGTGSGLQSLSGQVESLRLILPDGEAMDLTRDDGDAFLAACCSVGALGIVSEIGFRHEPAYRLKERTWTLPLQEAMDFVEREKNNFRHIEFFAFPLGEQAIVKTMEITDDPNDSSAREDSNDLLELVCKLAMRAGWMTPSLQKLVTLFVEDSTYIGPAHKVFANRRAVRFNEMEYTVPAEDGIACLQEVCETIRKQDINVFFPIEFRYVAADDSLLSMYHQRDGASLSIHQYFAQDYQPLFTAVEPILRRCAGRPHWGKLHTLGQQQLREIYPAFDRFQTVRRELDPHGRMLNQHLKTLFGETG</sequence>
<evidence type="ECO:0000256" key="2">
    <source>
        <dbReference type="ARBA" id="ARBA00022827"/>
    </source>
</evidence>
<dbReference type="Pfam" id="PF01565">
    <property type="entry name" value="FAD_binding_4"/>
    <property type="match status" value="1"/>
</dbReference>
<dbReference type="Gene3D" id="3.30.465.10">
    <property type="match status" value="1"/>
</dbReference>
<dbReference type="InterPro" id="IPR007173">
    <property type="entry name" value="ALO_C"/>
</dbReference>
<dbReference type="PANTHER" id="PTHR43762:SF1">
    <property type="entry name" value="D-ARABINONO-1,4-LACTONE OXIDASE"/>
    <property type="match status" value="1"/>
</dbReference>
<name>A0ABR4WBV7_9GAMM</name>
<organism evidence="5 6">
    <name type="scientific">Alcanivorax jadensis T9</name>
    <dbReference type="NCBI Taxonomy" id="1177181"/>
    <lineage>
        <taxon>Bacteria</taxon>
        <taxon>Pseudomonadati</taxon>
        <taxon>Pseudomonadota</taxon>
        <taxon>Gammaproteobacteria</taxon>
        <taxon>Oceanospirillales</taxon>
        <taxon>Alcanivoracaceae</taxon>
        <taxon>Alcanivorax</taxon>
    </lineage>
</organism>
<proteinExistence type="predicted"/>
<gene>
    <name evidence="5" type="ORF">T9A_02160</name>
</gene>
<dbReference type="NCBIfam" id="TIGR01679">
    <property type="entry name" value="bact_FAD_ox"/>
    <property type="match status" value="1"/>
</dbReference>
<feature type="domain" description="FAD-binding PCMH-type" evidence="4">
    <location>
        <begin position="47"/>
        <end position="211"/>
    </location>
</feature>
<dbReference type="InterPro" id="IPR016167">
    <property type="entry name" value="FAD-bd_PCMH_sub1"/>
</dbReference>
<protein>
    <submittedName>
        <fullName evidence="5">FAD-dependent oxidoreductase</fullName>
    </submittedName>
</protein>
<keyword evidence="6" id="KW-1185">Reference proteome</keyword>
<dbReference type="EMBL" id="ARXU01000008">
    <property type="protein sequence ID" value="KGD60683.1"/>
    <property type="molecule type" value="Genomic_DNA"/>
</dbReference>
<dbReference type="InterPro" id="IPR019546">
    <property type="entry name" value="TAT_signal_bac_arc"/>
</dbReference>
<dbReference type="InterPro" id="IPR016171">
    <property type="entry name" value="Vanillyl_alc_oxidase_C-sub2"/>
</dbReference>
<evidence type="ECO:0000256" key="3">
    <source>
        <dbReference type="ARBA" id="ARBA00023002"/>
    </source>
</evidence>
<dbReference type="InterPro" id="IPR016166">
    <property type="entry name" value="FAD-bd_PCMH"/>
</dbReference>
<dbReference type="InterPro" id="IPR036318">
    <property type="entry name" value="FAD-bd_PCMH-like_sf"/>
</dbReference>
<dbReference type="Proteomes" id="UP000029443">
    <property type="component" value="Unassembled WGS sequence"/>
</dbReference>
<dbReference type="PANTHER" id="PTHR43762">
    <property type="entry name" value="L-GULONOLACTONE OXIDASE"/>
    <property type="match status" value="1"/>
</dbReference>